<dbReference type="Pfam" id="PF19081">
    <property type="entry name" value="Ig_7"/>
    <property type="match status" value="1"/>
</dbReference>
<evidence type="ECO:0000259" key="2">
    <source>
        <dbReference type="Pfam" id="PF19081"/>
    </source>
</evidence>
<dbReference type="InterPro" id="IPR001434">
    <property type="entry name" value="OmcB-like_DUF11"/>
</dbReference>
<reference evidence="3 4" key="1">
    <citation type="submission" date="2021-08" db="EMBL/GenBank/DDBJ databases">
        <title>Muricauda profundi sp. nov., a marine bacterium isolated from deep seawater of the Mariana Trench.</title>
        <authorList>
            <person name="Wei Y."/>
        </authorList>
    </citation>
    <scope>NUCLEOTIDE SEQUENCE [LARGE SCALE GENOMIC DNA]</scope>
    <source>
        <strain evidence="3 4">W52</strain>
    </source>
</reference>
<organism evidence="3 4">
    <name type="scientific">Flagellimonas abyssi</name>
    <dbReference type="NCBI Taxonomy" id="2864871"/>
    <lineage>
        <taxon>Bacteria</taxon>
        <taxon>Pseudomonadati</taxon>
        <taxon>Bacteroidota</taxon>
        <taxon>Flavobacteriia</taxon>
        <taxon>Flavobacteriales</taxon>
        <taxon>Flavobacteriaceae</taxon>
        <taxon>Flagellimonas</taxon>
    </lineage>
</organism>
<dbReference type="InterPro" id="IPR047589">
    <property type="entry name" value="DUF11_rpt"/>
</dbReference>
<dbReference type="SUPFAM" id="SSF141072">
    <property type="entry name" value="CalX-like"/>
    <property type="match status" value="1"/>
</dbReference>
<protein>
    <submittedName>
        <fullName evidence="3">Gliding motility-associated C-terminal domain-containing protein</fullName>
    </submittedName>
</protein>
<dbReference type="Proteomes" id="UP001196136">
    <property type="component" value="Unassembled WGS sequence"/>
</dbReference>
<dbReference type="InterPro" id="IPR026341">
    <property type="entry name" value="T9SS_type_B"/>
</dbReference>
<evidence type="ECO:0000313" key="4">
    <source>
        <dbReference type="Proteomes" id="UP001196136"/>
    </source>
</evidence>
<keyword evidence="4" id="KW-1185">Reference proteome</keyword>
<gene>
    <name evidence="3" type="ORF">K1F36_06495</name>
</gene>
<comment type="caution">
    <text evidence="3">The sequence shown here is derived from an EMBL/GenBank/DDBJ whole genome shotgun (WGS) entry which is preliminary data.</text>
</comment>
<name>A0ABS7EPS0_9FLAO</name>
<sequence length="655" mass="69652">MQARLKTTSSTPCAAMGRGRILIILFLLLGIGVGFGQTVSITASEPNASEAGLTSGEFTISVTGGTALTTVEVFFEVDASSTSTPGVDYTTLSSPVSVFIPLLGGGNGSETLDVDVLQDALVEFDETVIVNLLEDDDYDLAPNPANRTATVTIVSDDVPDGTCTNLAAPNLDATEPTVFCEAIFVDLDNYVNNVNGPGGTQLVWSRNPSPDNVDDQIDSNIEDGSGVYYGFYYDNANDCYGASLELELERNFTPTIIETTAEQICGSGTSVLTVTAEVEDLSAITYSWFDSLDTNASPIATGNTFETGELTETTSFYVSAASNECASEREEVVVTVNNEPLAGAPIDGLPLCNISSDEGLNSLDLDDRLIGQDPGTWTIITDPSNGNVTIGAENVVDFTGLPSGDYVFEYTTNTVGNCTETASAQITITVQDCISNEAIDLAITKTVEGRSAYLLGEEIVFVINVENVDESLVMDIVVTDMLDENFEFLNAEATLGNYDSGTGEWTIPEMTPTDLNETLTITVRAIGAGDIPNTAALVSSVPVDGNTENNSGTISVNVNRSQCVYPGTICNIFSPNGDGYNDTLTLVGDHLFPNNAFEVFDRYGNSVFQMDGYDSSWDGTGKNGDLPKGTYFYVLDLNGDGTDVLKGWIQIVRDN</sequence>
<accession>A0ABS7EPS0</accession>
<dbReference type="NCBIfam" id="TIGR04131">
    <property type="entry name" value="Bac_Flav_CTERM"/>
    <property type="match status" value="1"/>
</dbReference>
<dbReference type="InterPro" id="IPR013783">
    <property type="entry name" value="Ig-like_fold"/>
</dbReference>
<dbReference type="InterPro" id="IPR044023">
    <property type="entry name" value="Ig_7"/>
</dbReference>
<proteinExistence type="predicted"/>
<evidence type="ECO:0000259" key="1">
    <source>
        <dbReference type="Pfam" id="PF01345"/>
    </source>
</evidence>
<evidence type="ECO:0000313" key="3">
    <source>
        <dbReference type="EMBL" id="MBW8199471.1"/>
    </source>
</evidence>
<dbReference type="InterPro" id="IPR038081">
    <property type="entry name" value="CalX-like_sf"/>
</dbReference>
<dbReference type="EMBL" id="JAHZSV010000007">
    <property type="protein sequence ID" value="MBW8199471.1"/>
    <property type="molecule type" value="Genomic_DNA"/>
</dbReference>
<feature type="domain" description="Ig-like" evidence="2">
    <location>
        <begin position="254"/>
        <end position="337"/>
    </location>
</feature>
<feature type="domain" description="DUF11" evidence="1">
    <location>
        <begin position="440"/>
        <end position="556"/>
    </location>
</feature>
<dbReference type="Gene3D" id="2.60.40.10">
    <property type="entry name" value="Immunoglobulins"/>
    <property type="match status" value="1"/>
</dbReference>
<dbReference type="Pfam" id="PF01345">
    <property type="entry name" value="DUF11"/>
    <property type="match status" value="1"/>
</dbReference>
<dbReference type="RefSeq" id="WP_220113092.1">
    <property type="nucleotide sequence ID" value="NZ_JAHZSV010000007.1"/>
</dbReference>
<dbReference type="Gene3D" id="2.60.40.2030">
    <property type="match status" value="1"/>
</dbReference>
<dbReference type="NCBIfam" id="TIGR01451">
    <property type="entry name" value="B_ant_repeat"/>
    <property type="match status" value="1"/>
</dbReference>
<dbReference type="Pfam" id="PF13585">
    <property type="entry name" value="CHU_C"/>
    <property type="match status" value="1"/>
</dbReference>